<dbReference type="Pfam" id="PF17783">
    <property type="entry name" value="WHD_CvfB"/>
    <property type="match status" value="1"/>
</dbReference>
<dbReference type="Proteomes" id="UP000886722">
    <property type="component" value="Unassembled WGS sequence"/>
</dbReference>
<dbReference type="InterPro" id="IPR040764">
    <property type="entry name" value="CvfB_WH"/>
</dbReference>
<feature type="domain" description="Conserved virulence factor B first S1" evidence="2">
    <location>
        <begin position="4"/>
        <end position="63"/>
    </location>
</feature>
<evidence type="ECO:0000313" key="4">
    <source>
        <dbReference type="EMBL" id="HIT39444.1"/>
    </source>
</evidence>
<feature type="domain" description="Conserved virulence factor B-like winged helix" evidence="3">
    <location>
        <begin position="219"/>
        <end position="276"/>
    </location>
</feature>
<gene>
    <name evidence="4" type="ORF">IAD06_05350</name>
</gene>
<protein>
    <submittedName>
        <fullName evidence="4">GntR family transcriptional regulator</fullName>
    </submittedName>
</protein>
<dbReference type="AlphaFoldDB" id="A0A9D1KDA5"/>
<dbReference type="InterPro" id="IPR036388">
    <property type="entry name" value="WH-like_DNA-bd_sf"/>
</dbReference>
<dbReference type="Gene3D" id="2.40.50.140">
    <property type="entry name" value="Nucleic acid-binding proteins"/>
    <property type="match status" value="3"/>
</dbReference>
<evidence type="ECO:0000259" key="2">
    <source>
        <dbReference type="Pfam" id="PF13509"/>
    </source>
</evidence>
<accession>A0A9D1KDA5</accession>
<dbReference type="EMBL" id="DVKT01000039">
    <property type="protein sequence ID" value="HIT39444.1"/>
    <property type="molecule type" value="Genomic_DNA"/>
</dbReference>
<dbReference type="PANTHER" id="PTHR37296:SF1">
    <property type="entry name" value="CONSERVED VIRULENCE FACTOR B"/>
    <property type="match status" value="1"/>
</dbReference>
<organism evidence="4 5">
    <name type="scientific">Candidatus Caccoplasma intestinavium</name>
    <dbReference type="NCBI Taxonomy" id="2840716"/>
    <lineage>
        <taxon>Bacteria</taxon>
        <taxon>Pseudomonadati</taxon>
        <taxon>Bacteroidota</taxon>
        <taxon>Bacteroidia</taxon>
        <taxon>Bacteroidales</taxon>
        <taxon>Bacteroidaceae</taxon>
        <taxon>Bacteroidaceae incertae sedis</taxon>
        <taxon>Candidatus Caccoplasma</taxon>
    </lineage>
</organism>
<name>A0A9D1KDA5_9BACT</name>
<evidence type="ECO:0000259" key="3">
    <source>
        <dbReference type="Pfam" id="PF17783"/>
    </source>
</evidence>
<evidence type="ECO:0000313" key="5">
    <source>
        <dbReference type="Proteomes" id="UP000886722"/>
    </source>
</evidence>
<dbReference type="InterPro" id="IPR014464">
    <property type="entry name" value="CvfB_fam"/>
</dbReference>
<comment type="similarity">
    <text evidence="1">Belongs to the CvfB family.</text>
</comment>
<evidence type="ECO:0000256" key="1">
    <source>
        <dbReference type="PIRNR" id="PIRNR012524"/>
    </source>
</evidence>
<feature type="domain" description="Conserved virulence factor B first S1" evidence="2">
    <location>
        <begin position="70"/>
        <end position="131"/>
    </location>
</feature>
<dbReference type="InterPro" id="IPR012340">
    <property type="entry name" value="NA-bd_OB-fold"/>
</dbReference>
<sequence length="278" mass="31554">MVNIGNYNTLQVLRAVDFGVYLDGGEKGDILLPLRYVPQNYKIGDEIDVFVYYDSEDRIIATTERPYALVGEFAVLKVNSVNSVGVFLDWGLASKELLVPFREQRAEMFPGKYYTVYLYLDEVSGRIVATAKLNRYLQRKPVDYTFNQEVDILVTQETELGFKVIVDNAHWGMIYHNEIFKPVHRGDRLRGYVTHIRADEKVDVALQPAGYQGVDPLSQEILAVLQERGGFIPLSDKSDAEEIASTFGCSKKNFKKAIGALYKKRIIIILDEGIRLAE</sequence>
<reference evidence="4" key="1">
    <citation type="submission" date="2020-10" db="EMBL/GenBank/DDBJ databases">
        <authorList>
            <person name="Gilroy R."/>
        </authorList>
    </citation>
    <scope>NUCLEOTIDE SEQUENCE</scope>
    <source>
        <strain evidence="4">21143</strain>
    </source>
</reference>
<dbReference type="PIRSF" id="PIRSF012524">
    <property type="entry name" value="YitL_S1"/>
    <property type="match status" value="1"/>
</dbReference>
<dbReference type="PANTHER" id="PTHR37296">
    <property type="entry name" value="CONSERVED VIRULENCE FACTOR B"/>
    <property type="match status" value="1"/>
</dbReference>
<reference evidence="4" key="2">
    <citation type="journal article" date="2021" name="PeerJ">
        <title>Extensive microbial diversity within the chicken gut microbiome revealed by metagenomics and culture.</title>
        <authorList>
            <person name="Gilroy R."/>
            <person name="Ravi A."/>
            <person name="Getino M."/>
            <person name="Pursley I."/>
            <person name="Horton D.L."/>
            <person name="Alikhan N.F."/>
            <person name="Baker D."/>
            <person name="Gharbi K."/>
            <person name="Hall N."/>
            <person name="Watson M."/>
            <person name="Adriaenssens E.M."/>
            <person name="Foster-Nyarko E."/>
            <person name="Jarju S."/>
            <person name="Secka A."/>
            <person name="Antonio M."/>
            <person name="Oren A."/>
            <person name="Chaudhuri R.R."/>
            <person name="La Ragione R."/>
            <person name="Hildebrand F."/>
            <person name="Pallen M.J."/>
        </authorList>
    </citation>
    <scope>NUCLEOTIDE SEQUENCE</scope>
    <source>
        <strain evidence="4">21143</strain>
    </source>
</reference>
<dbReference type="Pfam" id="PF13509">
    <property type="entry name" value="S1_2"/>
    <property type="match status" value="2"/>
</dbReference>
<dbReference type="InterPro" id="IPR039566">
    <property type="entry name" value="CvfB_S1_st"/>
</dbReference>
<comment type="caution">
    <text evidence="4">The sequence shown here is derived from an EMBL/GenBank/DDBJ whole genome shotgun (WGS) entry which is preliminary data.</text>
</comment>
<dbReference type="Gene3D" id="1.10.10.10">
    <property type="entry name" value="Winged helix-like DNA-binding domain superfamily/Winged helix DNA-binding domain"/>
    <property type="match status" value="1"/>
</dbReference>
<proteinExistence type="inferred from homology"/>